<organism evidence="1">
    <name type="scientific">gut metagenome</name>
    <dbReference type="NCBI Taxonomy" id="749906"/>
    <lineage>
        <taxon>unclassified sequences</taxon>
        <taxon>metagenomes</taxon>
        <taxon>organismal metagenomes</taxon>
    </lineage>
</organism>
<dbReference type="Pfam" id="PF12864">
    <property type="entry name" value="DUF3822"/>
    <property type="match status" value="1"/>
</dbReference>
<dbReference type="CDD" id="cd24013">
    <property type="entry name" value="ASKHA_ATPase_BT3980-like"/>
    <property type="match status" value="1"/>
</dbReference>
<gene>
    <name evidence="1" type="ORF">EVA_11385</name>
</gene>
<reference evidence="1" key="1">
    <citation type="journal article" date="2012" name="PLoS ONE">
        <title>Gene sets for utilization of primary and secondary nutrition supplies in the distal gut of endangered iberian lynx.</title>
        <authorList>
            <person name="Alcaide M."/>
            <person name="Messina E."/>
            <person name="Richter M."/>
            <person name="Bargiela R."/>
            <person name="Peplies J."/>
            <person name="Huws S.A."/>
            <person name="Newbold C.J."/>
            <person name="Golyshin P.N."/>
            <person name="Simon M.A."/>
            <person name="Lopez G."/>
            <person name="Yakimov M.M."/>
            <person name="Ferrer M."/>
        </authorList>
    </citation>
    <scope>NUCLEOTIDE SEQUENCE</scope>
</reference>
<name>J9G108_9ZZZZ</name>
<protein>
    <recommendedName>
        <fullName evidence="2">DUF3822 family protein</fullName>
    </recommendedName>
</protein>
<dbReference type="InterPro" id="IPR024213">
    <property type="entry name" value="DUF3822"/>
</dbReference>
<sequence>MNQNTTPIPPQPSKLYLRLSDSRICFARYEKRQQEPVFDFSLYHIQPQVSLHQNLRDAIGTEALLQAPIEETVVLVSTPITLMPLADFQEEDCNTIYNYCFPQQPGRIFYDIIPAANAVLMFSLNELICQDLEQCFTNVKYISAQTPMLRRFSTKGIHHQVQKRLFVYRHEKSIDVAIFEGSRLIMANSYTAINDDDVAYYVLNLVQQQSMDNGNSNIYVAGNPVLRENASNKLREFISNVYIIHPSADFNRHPVAMHEHMPYDMMALLLD</sequence>
<dbReference type="Gene3D" id="3.30.420.260">
    <property type="match status" value="1"/>
</dbReference>
<dbReference type="EMBL" id="AMCI01003338">
    <property type="protein sequence ID" value="EJX00514.1"/>
    <property type="molecule type" value="Genomic_DNA"/>
</dbReference>
<proteinExistence type="predicted"/>
<evidence type="ECO:0000313" key="1">
    <source>
        <dbReference type="EMBL" id="EJX00514.1"/>
    </source>
</evidence>
<evidence type="ECO:0008006" key="2">
    <source>
        <dbReference type="Google" id="ProtNLM"/>
    </source>
</evidence>
<dbReference type="Gene3D" id="3.30.420.250">
    <property type="match status" value="1"/>
</dbReference>
<comment type="caution">
    <text evidence="1">The sequence shown here is derived from an EMBL/GenBank/DDBJ whole genome shotgun (WGS) entry which is preliminary data.</text>
</comment>
<dbReference type="AlphaFoldDB" id="J9G108"/>
<accession>J9G108</accession>